<keyword evidence="2" id="KW-1185">Reference proteome</keyword>
<sequence>MTRPLADVLDHYDGLAKSRKYLAELYELAETGEAGYEEADELSADLNEDLRDIADDLVALLRNPVVAPTPETPEHELYAVYTVDGEYDSAQLYRDVDAAEEVAEILCRDRGEGYAWTDSVTVH</sequence>
<organism evidence="1 2">
    <name type="scientific">Kribbella italica</name>
    <dbReference type="NCBI Taxonomy" id="1540520"/>
    <lineage>
        <taxon>Bacteria</taxon>
        <taxon>Bacillati</taxon>
        <taxon>Actinomycetota</taxon>
        <taxon>Actinomycetes</taxon>
        <taxon>Propionibacteriales</taxon>
        <taxon>Kribbellaceae</taxon>
        <taxon>Kribbella</taxon>
    </lineage>
</organism>
<protein>
    <submittedName>
        <fullName evidence="1">Uncharacterized protein</fullName>
    </submittedName>
</protein>
<dbReference type="EMBL" id="JACHMY010000001">
    <property type="protein sequence ID" value="MBB5833434.1"/>
    <property type="molecule type" value="Genomic_DNA"/>
</dbReference>
<reference evidence="1 2" key="1">
    <citation type="submission" date="2020-08" db="EMBL/GenBank/DDBJ databases">
        <title>Sequencing the genomes of 1000 actinobacteria strains.</title>
        <authorList>
            <person name="Klenk H.-P."/>
        </authorList>
    </citation>
    <scope>NUCLEOTIDE SEQUENCE [LARGE SCALE GENOMIC DNA]</scope>
    <source>
        <strain evidence="1 2">DSM 28967</strain>
    </source>
</reference>
<accession>A0A7W9J0K6</accession>
<evidence type="ECO:0000313" key="2">
    <source>
        <dbReference type="Proteomes" id="UP000549971"/>
    </source>
</evidence>
<dbReference type="AlphaFoldDB" id="A0A7W9J0K6"/>
<proteinExistence type="predicted"/>
<name>A0A7W9J0K6_9ACTN</name>
<dbReference type="Proteomes" id="UP000549971">
    <property type="component" value="Unassembled WGS sequence"/>
</dbReference>
<evidence type="ECO:0000313" key="1">
    <source>
        <dbReference type="EMBL" id="MBB5833434.1"/>
    </source>
</evidence>
<gene>
    <name evidence="1" type="ORF">HDA39_000168</name>
</gene>
<dbReference type="RefSeq" id="WP_184793323.1">
    <property type="nucleotide sequence ID" value="NZ_JACHMY010000001.1"/>
</dbReference>
<comment type="caution">
    <text evidence="1">The sequence shown here is derived from an EMBL/GenBank/DDBJ whole genome shotgun (WGS) entry which is preliminary data.</text>
</comment>